<organism evidence="1 2">
    <name type="scientific">Citrus sinensis</name>
    <name type="common">Sweet orange</name>
    <name type="synonym">Citrus aurantium var. sinensis</name>
    <dbReference type="NCBI Taxonomy" id="2711"/>
    <lineage>
        <taxon>Eukaryota</taxon>
        <taxon>Viridiplantae</taxon>
        <taxon>Streptophyta</taxon>
        <taxon>Embryophyta</taxon>
        <taxon>Tracheophyta</taxon>
        <taxon>Spermatophyta</taxon>
        <taxon>Magnoliopsida</taxon>
        <taxon>eudicotyledons</taxon>
        <taxon>Gunneridae</taxon>
        <taxon>Pentapetalae</taxon>
        <taxon>rosids</taxon>
        <taxon>malvids</taxon>
        <taxon>Sapindales</taxon>
        <taxon>Rutaceae</taxon>
        <taxon>Aurantioideae</taxon>
        <taxon>Citrus</taxon>
    </lineage>
</organism>
<gene>
    <name evidence="1" type="ORF">KPL71_001632</name>
</gene>
<dbReference type="Proteomes" id="UP000829398">
    <property type="component" value="Chromosome 1"/>
</dbReference>
<evidence type="ECO:0000313" key="1">
    <source>
        <dbReference type="EMBL" id="KAH9803061.1"/>
    </source>
</evidence>
<reference evidence="2" key="1">
    <citation type="journal article" date="2023" name="Hortic. Res.">
        <title>A chromosome-level phased genome enabling allele-level studies in sweet orange: a case study on citrus Huanglongbing tolerance.</title>
        <authorList>
            <person name="Wu B."/>
            <person name="Yu Q."/>
            <person name="Deng Z."/>
            <person name="Duan Y."/>
            <person name="Luo F."/>
            <person name="Gmitter F. Jr."/>
        </authorList>
    </citation>
    <scope>NUCLEOTIDE SEQUENCE [LARGE SCALE GENOMIC DNA]</scope>
    <source>
        <strain evidence="2">cv. Valencia</strain>
    </source>
</reference>
<proteinExistence type="predicted"/>
<name>A0ACB8NZC1_CITSI</name>
<sequence>MDHLSQMVRAGHGDKHEPTGDEYRPGHRRVYAGKTTGVSDPFLVNTCLVRERRVIPTPVVQATVDNTNIYDLSSNPGTSPPFQVCTIVQLAQTHIFKEYLCWFESAWIAYRLKPMAIGEIFLTAFLKVLFDRLMSREVMHFARQHGIRSKLEKWRKTFLIYSEDVLDEFTTEVLARKLMGGHHAITGKVENLIPNCLVNLSPSAVKYNVGMKYKIKSITCRLEEICKQRVDLGLQIIAGMSSATAWQRPPSTSLVGMGGIGKTTLARLVYNDKEVEGFNPKAWVCVSEDFDVLKITKAILESVTSSPSNLKDLNQVQIQLEKAIAGQKFLIVLDNVWSKNYGLWKTLKSPFMAGTPGSKIIVTTRSVDVALTLGPIDYYNLELLSDDDCWSIFEKHAFENRDASAHQNLELIHAKVVEKCKGLPQAAANLGGLLCCKQRDDEWQGILKSRIWDLSEESDILPVLRLSYHHLPSHLKRCFSYSAIFPKGYEFEEMELILLWMADGLIQQSEDNKQMEDLGHKYFRDLLSRSIFQKSCNNSSKFLMHDLVNDLAQWVSGETNFRLEDELKANKQPERFRRARHSSYVCGYSDDFHKYEIFPEVECLRTFLRMLKGDHTCARFISNMFLSDLLPKFKKLRVLSLKSYHIIELPNSIGRLMHLRYLDMSNTAISSLPESTCSLINLQTLLLRRCFYLMKWPSKVMNLINLRHLDITDVHLIKEMPLGMEEWKCLQTLSNFIVSEGLENATDLQDPTKAILSDKNDLECLVLECRYPFRAYSQSVLGMLKSHTSLKELTIKCYGGTRFPSWVGDPSFSNIVMITLESCTNCRSLPSLGLLCSLKALTIREMTELKIIGSEIYGDGCSKPFQSLETLCFRDLQEWELWDPIGKNEYVESFPLLRELSIVKCPKLSGRLPDHLPSLKKLVISECAQFEVSFASLPVLSDLSIDGCKGLVCGCNSLKFVVKGQLLLPLKKLQIRKCEKLKHLLDDRGHINSTSTSIIKYLYVSYDGFPTSLTTLTIEDFNLYKPLIEWGLHKLTALRNLSIGGCLDAVSFPQEELGMMLPTSLTKLAIAKFPELKHLSSKGFRNLTSLDLLRIRNCPKLTSFPEVGLPSSLLQLYIDGCPLLKKQSKRDKGLEWTKIAHIPCVKIDDKFIYNEHEEG</sequence>
<comment type="caution">
    <text evidence="1">The sequence shown here is derived from an EMBL/GenBank/DDBJ whole genome shotgun (WGS) entry which is preliminary data.</text>
</comment>
<keyword evidence="2" id="KW-1185">Reference proteome</keyword>
<protein>
    <submittedName>
        <fullName evidence="1">Uncharacterized protein</fullName>
    </submittedName>
</protein>
<dbReference type="EMBL" id="CM039170">
    <property type="protein sequence ID" value="KAH9803061.1"/>
    <property type="molecule type" value="Genomic_DNA"/>
</dbReference>
<evidence type="ECO:0000313" key="2">
    <source>
        <dbReference type="Proteomes" id="UP000829398"/>
    </source>
</evidence>
<accession>A0ACB8NZC1</accession>